<gene>
    <name evidence="3" type="ORF">UX85_C0007G0039</name>
</gene>
<proteinExistence type="predicted"/>
<feature type="domain" description="CD-NTase-associated protein 15" evidence="2">
    <location>
        <begin position="70"/>
        <end position="188"/>
    </location>
</feature>
<dbReference type="Proteomes" id="UP000033860">
    <property type="component" value="Unassembled WGS sequence"/>
</dbReference>
<dbReference type="Pfam" id="PF18153">
    <property type="entry name" value="Cap15_CD_rec"/>
    <property type="match status" value="1"/>
</dbReference>
<accession>A0A0G1RUE1</accession>
<comment type="caution">
    <text evidence="3">The sequence shown here is derived from an EMBL/GenBank/DDBJ whole genome shotgun (WGS) entry which is preliminary data.</text>
</comment>
<evidence type="ECO:0000256" key="1">
    <source>
        <dbReference type="SAM" id="Phobius"/>
    </source>
</evidence>
<reference evidence="3 4" key="1">
    <citation type="journal article" date="2015" name="Nature">
        <title>rRNA introns, odd ribosomes, and small enigmatic genomes across a large radiation of phyla.</title>
        <authorList>
            <person name="Brown C.T."/>
            <person name="Hug L.A."/>
            <person name="Thomas B.C."/>
            <person name="Sharon I."/>
            <person name="Castelle C.J."/>
            <person name="Singh A."/>
            <person name="Wilkins M.J."/>
            <person name="Williams K.H."/>
            <person name="Banfield J.F."/>
        </authorList>
    </citation>
    <scope>NUCLEOTIDE SEQUENCE [LARGE SCALE GENOMIC DNA]</scope>
</reference>
<protein>
    <recommendedName>
        <fullName evidence="2">CD-NTase-associated protein 15 domain-containing protein</fullName>
    </recommendedName>
</protein>
<dbReference type="InterPro" id="IPR041208">
    <property type="entry name" value="Cap15"/>
</dbReference>
<evidence type="ECO:0000313" key="3">
    <source>
        <dbReference type="EMBL" id="KKU60752.1"/>
    </source>
</evidence>
<sequence length="208" mass="24003">MNQQRIIKTAILLYSVLIFVLSFVTRQSIDDNLFRWLSGATSLVVIIWTTYDKWIWRKWIFKYLAQFLGVPILYGTWKGKLKFESDEKGMSGETDIYVAINQTFTSVSVRSFFKKPSASKSVTAKIEEEPDRKKLVYLYKSEAPYGKRDNNRPHDGASVFDIVGNPVKKLLGSYFTDRKGAGTVILDRYSCMIAENFEDAEQLEYKTL</sequence>
<organism evidence="3 4">
    <name type="scientific">Candidatus Beckwithbacteria bacterium GW2011_GWB1_47_15</name>
    <dbReference type="NCBI Taxonomy" id="1618371"/>
    <lineage>
        <taxon>Bacteria</taxon>
        <taxon>Candidatus Beckwithiibacteriota</taxon>
    </lineage>
</organism>
<keyword evidence="1" id="KW-0472">Membrane</keyword>
<evidence type="ECO:0000313" key="4">
    <source>
        <dbReference type="Proteomes" id="UP000033860"/>
    </source>
</evidence>
<name>A0A0G1RUE1_9BACT</name>
<keyword evidence="1" id="KW-0812">Transmembrane</keyword>
<dbReference type="AlphaFoldDB" id="A0A0G1RUE1"/>
<feature type="transmembrane region" description="Helical" evidence="1">
    <location>
        <begin position="33"/>
        <end position="51"/>
    </location>
</feature>
<evidence type="ECO:0000259" key="2">
    <source>
        <dbReference type="Pfam" id="PF18153"/>
    </source>
</evidence>
<keyword evidence="1" id="KW-1133">Transmembrane helix</keyword>
<dbReference type="EMBL" id="LCNT01000007">
    <property type="protein sequence ID" value="KKU60752.1"/>
    <property type="molecule type" value="Genomic_DNA"/>
</dbReference>
<feature type="transmembrane region" description="Helical" evidence="1">
    <location>
        <begin position="6"/>
        <end position="24"/>
    </location>
</feature>